<protein>
    <submittedName>
        <fullName evidence="1">Uncharacterized protein</fullName>
    </submittedName>
</protein>
<proteinExistence type="predicted"/>
<keyword evidence="2" id="KW-1185">Reference proteome</keyword>
<name>A0ABU2Y2S5_9FLAO</name>
<comment type="caution">
    <text evidence="1">The sequence shown here is derived from an EMBL/GenBank/DDBJ whole genome shotgun (WGS) entry which is preliminary data.</text>
</comment>
<evidence type="ECO:0000313" key="2">
    <source>
        <dbReference type="Proteomes" id="UP001252186"/>
    </source>
</evidence>
<evidence type="ECO:0000313" key="1">
    <source>
        <dbReference type="EMBL" id="MDT0552090.1"/>
    </source>
</evidence>
<organism evidence="1 2">
    <name type="scientific">Urechidicola vernalis</name>
    <dbReference type="NCBI Taxonomy" id="3075600"/>
    <lineage>
        <taxon>Bacteria</taxon>
        <taxon>Pseudomonadati</taxon>
        <taxon>Bacteroidota</taxon>
        <taxon>Flavobacteriia</taxon>
        <taxon>Flavobacteriales</taxon>
        <taxon>Flavobacteriaceae</taxon>
        <taxon>Urechidicola</taxon>
    </lineage>
</organism>
<sequence length="319" mass="37768">MSQYFGFLEKEKFISWEKKKQVDLLVSKQACRWSSTTIGSLSDNEIFGDLNKAKLVFKPSVETINEFHEFIISKYDSLISNYFISFFKKFDEATYGLKTLEQRKHGLKLFNELYSTVNPSGIDFVRTGKKIGLVQTTKFMNRFEKLTHIRSGIKIDLCPLPIAMEYFYGNDDFFRSETFRNLGFFKKAIDFESKLKVLVNLNNRFQFEEDLHFSELNEFKKVFLKYAHIFNSFEVFLWTYKTIQDMDQNIPSQMDSLYAGLVEMEMVYNRKSNFIKYAETEHSIRLSKLRSFEEHQNPDHDARVQKFKTLLTELSLEKA</sequence>
<dbReference type="EMBL" id="JAVRHV010000001">
    <property type="protein sequence ID" value="MDT0552090.1"/>
    <property type="molecule type" value="Genomic_DNA"/>
</dbReference>
<reference evidence="1 2" key="1">
    <citation type="submission" date="2023-09" db="EMBL/GenBank/DDBJ databases">
        <authorList>
            <person name="Rey-Velasco X."/>
        </authorList>
    </citation>
    <scope>NUCLEOTIDE SEQUENCE [LARGE SCALE GENOMIC DNA]</scope>
    <source>
        <strain evidence="1 2">P050</strain>
    </source>
</reference>
<dbReference type="Proteomes" id="UP001252186">
    <property type="component" value="Unassembled WGS sequence"/>
</dbReference>
<gene>
    <name evidence="1" type="ORF">RM519_02420</name>
</gene>
<dbReference type="RefSeq" id="WP_311591914.1">
    <property type="nucleotide sequence ID" value="NZ_JAVRHV010000001.1"/>
</dbReference>
<accession>A0ABU2Y2S5</accession>